<reference evidence="1 2" key="1">
    <citation type="submission" date="2011-08" db="EMBL/GenBank/DDBJ databases">
        <title>The Genome Sequence of Eubacteriaceae bacterium ACC19a.</title>
        <authorList>
            <consortium name="The Broad Institute Genome Sequencing Platform"/>
            <person name="Earl A."/>
            <person name="Ward D."/>
            <person name="Feldgarden M."/>
            <person name="Gevers D."/>
            <person name="Sizova M."/>
            <person name="Hazen A."/>
            <person name="Epstein S."/>
            <person name="Young S.K."/>
            <person name="Zeng Q."/>
            <person name="Gargeya S."/>
            <person name="Fitzgerald M."/>
            <person name="Haas B."/>
            <person name="Abouelleil A."/>
            <person name="Alvarado L."/>
            <person name="Arachchi H.M."/>
            <person name="Berlin A."/>
            <person name="Brown A."/>
            <person name="Chapman S.B."/>
            <person name="Chen Z."/>
            <person name="Dunbar C."/>
            <person name="Freedman E."/>
            <person name="Gearin G."/>
            <person name="Gellesch M."/>
            <person name="Goldberg J."/>
            <person name="Griggs A."/>
            <person name="Gujja S."/>
            <person name="Heiman D."/>
            <person name="Howarth C."/>
            <person name="Larson L."/>
            <person name="Lui A."/>
            <person name="MacDonald P.J.P."/>
            <person name="Montmayeur A."/>
            <person name="Murphy C."/>
            <person name="Neiman D."/>
            <person name="Pearson M."/>
            <person name="Priest M."/>
            <person name="Roberts A."/>
            <person name="Saif S."/>
            <person name="Shea T."/>
            <person name="Shenoy N."/>
            <person name="Sisk P."/>
            <person name="Stolte C."/>
            <person name="Sykes S."/>
            <person name="Wortman J."/>
            <person name="Nusbaum C."/>
            <person name="Birren B."/>
        </authorList>
    </citation>
    <scope>NUCLEOTIDE SEQUENCE [LARGE SCALE GENOMIC DNA]</scope>
    <source>
        <strain evidence="1 2">ACC19a</strain>
    </source>
</reference>
<sequence length="162" mass="18647">MDVGYRLKTVIVEIVKKYIDTLSFSCVFHAKLVSINPLKFIRSDGIEIYESLLVVPKYRKFTDYEIGNCFVFISNHEGQVFYYLYEASSPQGSNGVDYHWQGLIKKGEIRGKLRTETKEVEITDIVGDTQIITKQVMEVDVFKIIEGDLDDVVHEKGIIKKE</sequence>
<gene>
    <name evidence="1" type="ORF">HMPREF9629_00610</name>
</gene>
<protein>
    <submittedName>
        <fullName evidence="1">Uncharacterized protein</fullName>
    </submittedName>
</protein>
<dbReference type="PATRIC" id="fig|796937.3.peg.1844"/>
<dbReference type="AlphaFoldDB" id="G9X2K3"/>
<comment type="caution">
    <text evidence="1">The sequence shown here is derived from an EMBL/GenBank/DDBJ whole genome shotgun (WGS) entry which is preliminary data.</text>
</comment>
<evidence type="ECO:0000313" key="2">
    <source>
        <dbReference type="Proteomes" id="UP000006437"/>
    </source>
</evidence>
<evidence type="ECO:0000313" key="1">
    <source>
        <dbReference type="EMBL" id="EHL11073.1"/>
    </source>
</evidence>
<dbReference type="EMBL" id="AFZE01000056">
    <property type="protein sequence ID" value="EHL11073.1"/>
    <property type="molecule type" value="Genomic_DNA"/>
</dbReference>
<accession>G9X2K3</accession>
<name>G9X2K3_9FIRM</name>
<dbReference type="Proteomes" id="UP000006437">
    <property type="component" value="Unassembled WGS sequence"/>
</dbReference>
<organism evidence="1 2">
    <name type="scientific">Peptoanaerobacter stomatis</name>
    <dbReference type="NCBI Taxonomy" id="796937"/>
    <lineage>
        <taxon>Bacteria</taxon>
        <taxon>Bacillati</taxon>
        <taxon>Bacillota</taxon>
        <taxon>Clostridia</taxon>
        <taxon>Peptostreptococcales</taxon>
        <taxon>Filifactoraceae</taxon>
        <taxon>Peptoanaerobacter</taxon>
    </lineage>
</organism>
<proteinExistence type="predicted"/>
<dbReference type="BioCyc" id="EBAC796937-HMP:GMGH-612-MONOMER"/>
<dbReference type="HOGENOM" id="CLU_1684930_0_0_9"/>
<dbReference type="RefSeq" id="WP_009524846.1">
    <property type="nucleotide sequence ID" value="NZ_JH414548.1"/>
</dbReference>